<dbReference type="EMBL" id="VFJC01000008">
    <property type="protein sequence ID" value="KAB5571700.1"/>
    <property type="molecule type" value="Genomic_DNA"/>
</dbReference>
<dbReference type="PROSITE" id="PS51915">
    <property type="entry name" value="ZAD"/>
    <property type="match status" value="1"/>
</dbReference>
<comment type="subcellular location">
    <subcellularLocation>
        <location evidence="3">Chromosome</location>
        <location evidence="3">Centromere</location>
        <location evidence="3">Kinetochore</location>
    </subcellularLocation>
    <subcellularLocation>
        <location evidence="2">Nucleus</location>
    </subcellularLocation>
</comment>
<evidence type="ECO:0000256" key="9">
    <source>
        <dbReference type="ARBA" id="ARBA00022838"/>
    </source>
</evidence>
<feature type="domain" description="C2H2-type" evidence="19">
    <location>
        <begin position="374"/>
        <end position="404"/>
    </location>
</feature>
<name>A0A5N5NVY7_PANHP</name>
<dbReference type="FunFam" id="3.30.160.60:FF:000219">
    <property type="entry name" value="Zinc finger protein 276"/>
    <property type="match status" value="1"/>
</dbReference>
<feature type="compositionally biased region" description="Basic and acidic residues" evidence="18">
    <location>
        <begin position="307"/>
        <end position="317"/>
    </location>
</feature>
<dbReference type="InterPro" id="IPR012934">
    <property type="entry name" value="Znf_AD"/>
</dbReference>
<keyword evidence="7 16" id="KW-0863">Zinc-finger</keyword>
<evidence type="ECO:0000256" key="17">
    <source>
        <dbReference type="PROSITE-ProRule" id="PRU01263"/>
    </source>
</evidence>
<dbReference type="Proteomes" id="UP000327468">
    <property type="component" value="Chromosome 7"/>
</dbReference>
<keyword evidence="22" id="KW-1185">Reference proteome</keyword>
<dbReference type="SMART" id="SM00355">
    <property type="entry name" value="ZnF_C2H2"/>
    <property type="match status" value="5"/>
</dbReference>
<feature type="region of interest" description="Disordered" evidence="18">
    <location>
        <begin position="1"/>
        <end position="31"/>
    </location>
</feature>
<organism evidence="21 22">
    <name type="scientific">Pangasianodon hypophthalmus</name>
    <name type="common">Striped catfish</name>
    <name type="synonym">Helicophagus hypophthalmus</name>
    <dbReference type="NCBI Taxonomy" id="310915"/>
    <lineage>
        <taxon>Eukaryota</taxon>
        <taxon>Metazoa</taxon>
        <taxon>Chordata</taxon>
        <taxon>Craniata</taxon>
        <taxon>Vertebrata</taxon>
        <taxon>Euteleostomi</taxon>
        <taxon>Actinopterygii</taxon>
        <taxon>Neopterygii</taxon>
        <taxon>Teleostei</taxon>
        <taxon>Ostariophysi</taxon>
        <taxon>Siluriformes</taxon>
        <taxon>Pangasiidae</taxon>
        <taxon>Pangasianodon</taxon>
    </lineage>
</organism>
<dbReference type="InterPro" id="IPR013087">
    <property type="entry name" value="Znf_C2H2_type"/>
</dbReference>
<evidence type="ECO:0000256" key="7">
    <source>
        <dbReference type="ARBA" id="ARBA00022771"/>
    </source>
</evidence>
<evidence type="ECO:0000259" key="19">
    <source>
        <dbReference type="PROSITE" id="PS50157"/>
    </source>
</evidence>
<dbReference type="Pfam" id="PF07776">
    <property type="entry name" value="zf-AD"/>
    <property type="match status" value="1"/>
</dbReference>
<evidence type="ECO:0000256" key="14">
    <source>
        <dbReference type="ARBA" id="ARBA00023328"/>
    </source>
</evidence>
<feature type="compositionally biased region" description="Basic residues" evidence="18">
    <location>
        <begin position="1"/>
        <end position="20"/>
    </location>
</feature>
<accession>A0A5N5NVY7</accession>
<feature type="binding site" evidence="17">
    <location>
        <position position="103"/>
    </location>
    <ligand>
        <name>Zn(2+)</name>
        <dbReference type="ChEBI" id="CHEBI:29105"/>
    </ligand>
</feature>
<keyword evidence="10" id="KW-0805">Transcription regulation</keyword>
<dbReference type="PROSITE" id="PS00028">
    <property type="entry name" value="ZINC_FINGER_C2H2_1"/>
    <property type="match status" value="3"/>
</dbReference>
<evidence type="ECO:0000256" key="3">
    <source>
        <dbReference type="ARBA" id="ARBA00004629"/>
    </source>
</evidence>
<keyword evidence="13" id="KW-0539">Nucleus</keyword>
<evidence type="ECO:0000256" key="11">
    <source>
        <dbReference type="ARBA" id="ARBA00023125"/>
    </source>
</evidence>
<dbReference type="PROSITE" id="PS50157">
    <property type="entry name" value="ZINC_FINGER_C2H2_2"/>
    <property type="match status" value="4"/>
</dbReference>
<gene>
    <name evidence="21" type="ORF">PHYPO_G00228060</name>
</gene>
<evidence type="ECO:0000256" key="18">
    <source>
        <dbReference type="SAM" id="MobiDB-lite"/>
    </source>
</evidence>
<keyword evidence="14" id="KW-0137">Centromere</keyword>
<keyword evidence="6" id="KW-0677">Repeat</keyword>
<evidence type="ECO:0000256" key="16">
    <source>
        <dbReference type="PROSITE-ProRule" id="PRU00042"/>
    </source>
</evidence>
<evidence type="ECO:0000256" key="12">
    <source>
        <dbReference type="ARBA" id="ARBA00023163"/>
    </source>
</evidence>
<feature type="binding site" evidence="17">
    <location>
        <position position="42"/>
    </location>
    <ligand>
        <name>Zn(2+)</name>
        <dbReference type="ChEBI" id="CHEBI:29105"/>
    </ligand>
</feature>
<keyword evidence="12" id="KW-0804">Transcription</keyword>
<evidence type="ECO:0000256" key="6">
    <source>
        <dbReference type="ARBA" id="ARBA00022737"/>
    </source>
</evidence>
<evidence type="ECO:0000256" key="4">
    <source>
        <dbReference type="ARBA" id="ARBA00022454"/>
    </source>
</evidence>
<keyword evidence="8 17" id="KW-0862">Zinc</keyword>
<feature type="compositionally biased region" description="Basic residues" evidence="18">
    <location>
        <begin position="318"/>
        <end position="332"/>
    </location>
</feature>
<dbReference type="GO" id="GO:0000776">
    <property type="term" value="C:kinetochore"/>
    <property type="evidence" value="ECO:0007669"/>
    <property type="project" value="UniProtKB-KW"/>
</dbReference>
<feature type="compositionally biased region" description="Polar residues" evidence="18">
    <location>
        <begin position="212"/>
        <end position="224"/>
    </location>
</feature>
<feature type="region of interest" description="Disordered" evidence="18">
    <location>
        <begin position="212"/>
        <end position="332"/>
    </location>
</feature>
<feature type="region of interest" description="Disordered" evidence="18">
    <location>
        <begin position="53"/>
        <end position="76"/>
    </location>
</feature>
<dbReference type="InterPro" id="IPR050888">
    <property type="entry name" value="ZnF_C2H2-type_TF"/>
</dbReference>
<dbReference type="SUPFAM" id="SSF57667">
    <property type="entry name" value="beta-beta-alpha zinc fingers"/>
    <property type="match status" value="2"/>
</dbReference>
<evidence type="ECO:0000256" key="10">
    <source>
        <dbReference type="ARBA" id="ARBA00023015"/>
    </source>
</evidence>
<evidence type="ECO:0000313" key="22">
    <source>
        <dbReference type="Proteomes" id="UP000327468"/>
    </source>
</evidence>
<evidence type="ECO:0000256" key="8">
    <source>
        <dbReference type="ARBA" id="ARBA00022833"/>
    </source>
</evidence>
<dbReference type="GO" id="GO:0008270">
    <property type="term" value="F:zinc ion binding"/>
    <property type="evidence" value="ECO:0007669"/>
    <property type="project" value="UniProtKB-UniRule"/>
</dbReference>
<keyword evidence="9" id="KW-0995">Kinetochore</keyword>
<feature type="domain" description="C2H2-type" evidence="19">
    <location>
        <begin position="463"/>
        <end position="491"/>
    </location>
</feature>
<evidence type="ECO:0000256" key="13">
    <source>
        <dbReference type="ARBA" id="ARBA00023242"/>
    </source>
</evidence>
<keyword evidence="11" id="KW-0238">DNA-binding</keyword>
<dbReference type="FunFam" id="3.30.160.60:FF:000503">
    <property type="entry name" value="Zinc finger protein 276"/>
    <property type="match status" value="1"/>
</dbReference>
<comment type="caution">
    <text evidence="21">The sequence shown here is derived from an EMBL/GenBank/DDBJ whole genome shotgun (WGS) entry which is preliminary data.</text>
</comment>
<dbReference type="PANTHER" id="PTHR24406">
    <property type="entry name" value="TRANSCRIPTIONAL REPRESSOR CTCFL-RELATED"/>
    <property type="match status" value="1"/>
</dbReference>
<feature type="compositionally biased region" description="Polar residues" evidence="18">
    <location>
        <begin position="231"/>
        <end position="243"/>
    </location>
</feature>
<proteinExistence type="predicted"/>
<feature type="domain" description="C2H2-type" evidence="19">
    <location>
        <begin position="405"/>
        <end position="432"/>
    </location>
</feature>
<dbReference type="Gene3D" id="3.30.160.60">
    <property type="entry name" value="Classic Zinc Finger"/>
    <property type="match status" value="4"/>
</dbReference>
<evidence type="ECO:0000259" key="20">
    <source>
        <dbReference type="PROSITE" id="PS51915"/>
    </source>
</evidence>
<dbReference type="GO" id="GO:0003677">
    <property type="term" value="F:DNA binding"/>
    <property type="evidence" value="ECO:0007669"/>
    <property type="project" value="UniProtKB-KW"/>
</dbReference>
<evidence type="ECO:0000256" key="2">
    <source>
        <dbReference type="ARBA" id="ARBA00004123"/>
    </source>
</evidence>
<keyword evidence="4" id="KW-0158">Chromosome</keyword>
<keyword evidence="5 17" id="KW-0479">Metal-binding</keyword>
<dbReference type="GO" id="GO:0005634">
    <property type="term" value="C:nucleus"/>
    <property type="evidence" value="ECO:0007669"/>
    <property type="project" value="UniProtKB-SubCell"/>
</dbReference>
<evidence type="ECO:0000256" key="15">
    <source>
        <dbReference type="ARBA" id="ARBA00067232"/>
    </source>
</evidence>
<comment type="function">
    <text evidence="1">May be involved in transcriptional regulation.</text>
</comment>
<sequence length="491" mass="56116">MKGRKSRAKRAKLSHTHSHTHTADTPKSTHTGRLNTELCRLCHGRFSARKLRRAFGTQPDPVTWPSSPERSESERATPRFCSDFQQLLGVSVRRDSTLSPYICADCHAQFYQCHGILQAFRHRVNSTPPLNTLNTNTERCNSTWTPFTDEPDQSSPPITSDPRCLLRLVSWTHEHAGSCSFPPGLQEVLEERCGGAVRVVWRCGDGHSYTMDTGTHSHNHQPITSREENSAHTNTEQTQSSAYNRLHAEEPDGARCRDEIPSPAQRLEDSDLSDRNFCSEEEEETRKSSSEDSAHATADKQVSSKKTSKEVKNLQPKERKKPGPKPGWKKKIKSEREELPTIYKCPHQGCTAVYRGVDGMKKHVKEHHEEVRERPCPHPGCNKVFMIDRYLQRHVKLIHTEVRNYICDQCGRTFKQRKHLSVHQMRHSGAKPLQCEVCGFQCRQRASLKYHMTKHKAEAELEFACSVCERRFEKAHNLNVHMSMVQSNTAD</sequence>
<feature type="compositionally biased region" description="Basic and acidic residues" evidence="18">
    <location>
        <begin position="246"/>
        <end position="298"/>
    </location>
</feature>
<evidence type="ECO:0000256" key="1">
    <source>
        <dbReference type="ARBA" id="ARBA00003767"/>
    </source>
</evidence>
<feature type="binding site" evidence="17">
    <location>
        <position position="39"/>
    </location>
    <ligand>
        <name>Zn(2+)</name>
        <dbReference type="ChEBI" id="CHEBI:29105"/>
    </ligand>
</feature>
<evidence type="ECO:0000313" key="21">
    <source>
        <dbReference type="EMBL" id="KAB5571700.1"/>
    </source>
</evidence>
<dbReference type="FunFam" id="3.30.160.60:FF:000400">
    <property type="entry name" value="Zinc finger protein 276"/>
    <property type="match status" value="1"/>
</dbReference>
<feature type="domain" description="ZAD" evidence="20">
    <location>
        <begin position="37"/>
        <end position="130"/>
    </location>
</feature>
<evidence type="ECO:0000256" key="5">
    <source>
        <dbReference type="ARBA" id="ARBA00022723"/>
    </source>
</evidence>
<dbReference type="InterPro" id="IPR036236">
    <property type="entry name" value="Znf_C2H2_sf"/>
</dbReference>
<feature type="binding site" evidence="17">
    <location>
        <position position="106"/>
    </location>
    <ligand>
        <name>Zn(2+)</name>
        <dbReference type="ChEBI" id="CHEBI:29105"/>
    </ligand>
</feature>
<feature type="domain" description="C2H2-type" evidence="19">
    <location>
        <begin position="433"/>
        <end position="460"/>
    </location>
</feature>
<dbReference type="AlphaFoldDB" id="A0A5N5NVY7"/>
<reference evidence="21 22" key="1">
    <citation type="submission" date="2019-06" db="EMBL/GenBank/DDBJ databases">
        <title>A chromosome-scale genome assembly of the striped catfish, Pangasianodon hypophthalmus.</title>
        <authorList>
            <person name="Wen M."/>
            <person name="Zahm M."/>
            <person name="Roques C."/>
            <person name="Cabau C."/>
            <person name="Klopp C."/>
            <person name="Donnadieu C."/>
            <person name="Jouanno E."/>
            <person name="Avarre J.-C."/>
            <person name="Campet M."/>
            <person name="Ha T.T.T."/>
            <person name="Dugue R."/>
            <person name="Lampietro C."/>
            <person name="Louis A."/>
            <person name="Herpin A."/>
            <person name="Echchiki A."/>
            <person name="Berthelot C."/>
            <person name="Parey E."/>
            <person name="Roest-Crollius H."/>
            <person name="Braasch I."/>
            <person name="Postlethwait J."/>
            <person name="Bobe J."/>
            <person name="Montfort J."/>
            <person name="Bouchez O."/>
            <person name="Begum T."/>
            <person name="Schartl M."/>
            <person name="Guiguen Y."/>
        </authorList>
    </citation>
    <scope>NUCLEOTIDE SEQUENCE [LARGE SCALE GENOMIC DNA]</scope>
    <source>
        <strain evidence="21 22">Indonesia</strain>
        <tissue evidence="21">Blood</tissue>
    </source>
</reference>
<protein>
    <recommendedName>
        <fullName evidence="15">Zinc finger protein 276</fullName>
    </recommendedName>
</protein>
<dbReference type="Pfam" id="PF00096">
    <property type="entry name" value="zf-C2H2"/>
    <property type="match status" value="2"/>
</dbReference>